<evidence type="ECO:0000256" key="14">
    <source>
        <dbReference type="ARBA" id="ARBA00022801"/>
    </source>
</evidence>
<dbReference type="PANTHER" id="PTHR30001:SF1">
    <property type="entry name" value="RIBONUCLEASE E_G-LIKE PROTEIN, CHLOROPLASTIC"/>
    <property type="match status" value="1"/>
</dbReference>
<dbReference type="InterPro" id="IPR048583">
    <property type="entry name" value="RNase_E_G_thioredoxin-like"/>
</dbReference>
<dbReference type="OrthoDB" id="9804278at2"/>
<reference evidence="19 20" key="1">
    <citation type="submission" date="2016-10" db="EMBL/GenBank/DDBJ databases">
        <authorList>
            <person name="de Groot N.N."/>
        </authorList>
    </citation>
    <scope>NUCLEOTIDE SEQUENCE [LARGE SCALE GENOMIC DNA]</scope>
    <source>
        <strain evidence="19 20">AA1</strain>
    </source>
</reference>
<dbReference type="PROSITE" id="PS50126">
    <property type="entry name" value="S1"/>
    <property type="match status" value="1"/>
</dbReference>
<keyword evidence="15" id="KW-0460">Magnesium</keyword>
<keyword evidence="12" id="KW-0699">rRNA-binding</keyword>
<dbReference type="RefSeq" id="WP_092209881.1">
    <property type="nucleotide sequence ID" value="NZ_FMUX01000004.1"/>
</dbReference>
<keyword evidence="14" id="KW-0378">Hydrolase</keyword>
<dbReference type="SMART" id="SM00316">
    <property type="entry name" value="S1"/>
    <property type="match status" value="1"/>
</dbReference>
<feature type="domain" description="S1 motif" evidence="18">
    <location>
        <begin position="40"/>
        <end position="118"/>
    </location>
</feature>
<dbReference type="GO" id="GO:0019843">
    <property type="term" value="F:rRNA binding"/>
    <property type="evidence" value="ECO:0007669"/>
    <property type="project" value="UniProtKB-KW"/>
</dbReference>
<proteinExistence type="inferred from homology"/>
<dbReference type="Pfam" id="PF10150">
    <property type="entry name" value="RNase_E_G"/>
    <property type="match status" value="1"/>
</dbReference>
<keyword evidence="8" id="KW-0698">rRNA processing</keyword>
<keyword evidence="20" id="KW-1185">Reference proteome</keyword>
<dbReference type="SUPFAM" id="SSF50249">
    <property type="entry name" value="Nucleic acid-binding proteins"/>
    <property type="match status" value="1"/>
</dbReference>
<evidence type="ECO:0000256" key="7">
    <source>
        <dbReference type="ARBA" id="ARBA00022519"/>
    </source>
</evidence>
<keyword evidence="9" id="KW-0819">tRNA processing</keyword>
<dbReference type="GO" id="GO:0005737">
    <property type="term" value="C:cytoplasm"/>
    <property type="evidence" value="ECO:0007669"/>
    <property type="project" value="UniProtKB-SubCell"/>
</dbReference>
<keyword evidence="5" id="KW-1003">Cell membrane</keyword>
<evidence type="ECO:0000256" key="15">
    <source>
        <dbReference type="ARBA" id="ARBA00022842"/>
    </source>
</evidence>
<evidence type="ECO:0000313" key="19">
    <source>
        <dbReference type="EMBL" id="SCY12983.1"/>
    </source>
</evidence>
<dbReference type="GO" id="GO:0006364">
    <property type="term" value="P:rRNA processing"/>
    <property type="evidence" value="ECO:0007669"/>
    <property type="project" value="UniProtKB-KW"/>
</dbReference>
<accession>A0A1G5DDZ1</accession>
<organism evidence="19 20">
    <name type="scientific">Desulfoluna spongiiphila</name>
    <dbReference type="NCBI Taxonomy" id="419481"/>
    <lineage>
        <taxon>Bacteria</taxon>
        <taxon>Pseudomonadati</taxon>
        <taxon>Thermodesulfobacteriota</taxon>
        <taxon>Desulfobacteria</taxon>
        <taxon>Desulfobacterales</taxon>
        <taxon>Desulfolunaceae</taxon>
        <taxon>Desulfoluna</taxon>
    </lineage>
</organism>
<evidence type="ECO:0000256" key="6">
    <source>
        <dbReference type="ARBA" id="ARBA00022490"/>
    </source>
</evidence>
<dbReference type="CDD" id="cd04453">
    <property type="entry name" value="S1_RNase_E"/>
    <property type="match status" value="1"/>
</dbReference>
<dbReference type="GO" id="GO:0046872">
    <property type="term" value="F:metal ion binding"/>
    <property type="evidence" value="ECO:0007669"/>
    <property type="project" value="UniProtKB-KW"/>
</dbReference>
<dbReference type="GO" id="GO:0016787">
    <property type="term" value="F:hydrolase activity"/>
    <property type="evidence" value="ECO:0007669"/>
    <property type="project" value="UniProtKB-KW"/>
</dbReference>
<dbReference type="InterPro" id="IPR003029">
    <property type="entry name" value="S1_domain"/>
</dbReference>
<keyword evidence="17" id="KW-0472">Membrane</keyword>
<comment type="cofactor">
    <cofactor evidence="1">
        <name>Mg(2+)</name>
        <dbReference type="ChEBI" id="CHEBI:18420"/>
    </cofactor>
</comment>
<evidence type="ECO:0000256" key="13">
    <source>
        <dbReference type="ARBA" id="ARBA00022759"/>
    </source>
</evidence>
<evidence type="ECO:0000256" key="3">
    <source>
        <dbReference type="ARBA" id="ARBA00005663"/>
    </source>
</evidence>
<dbReference type="STRING" id="419481.SAMN05216233_104138"/>
<keyword evidence="13" id="KW-0255">Endonuclease</keyword>
<dbReference type="NCBIfam" id="TIGR00757">
    <property type="entry name" value="RNaseEG"/>
    <property type="match status" value="1"/>
</dbReference>
<evidence type="ECO:0000256" key="1">
    <source>
        <dbReference type="ARBA" id="ARBA00001946"/>
    </source>
</evidence>
<dbReference type="Gene3D" id="3.40.1260.20">
    <property type="entry name" value="Ribonuclease E, catalytic domain"/>
    <property type="match status" value="1"/>
</dbReference>
<evidence type="ECO:0000256" key="5">
    <source>
        <dbReference type="ARBA" id="ARBA00022475"/>
    </source>
</evidence>
<dbReference type="Pfam" id="PF20833">
    <property type="entry name" value="RNase_E_G_Thio"/>
    <property type="match status" value="1"/>
</dbReference>
<evidence type="ECO:0000256" key="11">
    <source>
        <dbReference type="ARBA" id="ARBA00022723"/>
    </source>
</evidence>
<keyword evidence="6" id="KW-0963">Cytoplasm</keyword>
<keyword evidence="7" id="KW-0997">Cell inner membrane</keyword>
<protein>
    <recommendedName>
        <fullName evidence="4">Ribonuclease G</fullName>
    </recommendedName>
</protein>
<dbReference type="Gene3D" id="2.40.50.140">
    <property type="entry name" value="Nucleic acid-binding proteins"/>
    <property type="match status" value="1"/>
</dbReference>
<keyword evidence="16" id="KW-0694">RNA-binding</keyword>
<keyword evidence="11" id="KW-0479">Metal-binding</keyword>
<evidence type="ECO:0000256" key="12">
    <source>
        <dbReference type="ARBA" id="ARBA00022730"/>
    </source>
</evidence>
<dbReference type="InterPro" id="IPR012340">
    <property type="entry name" value="NA-bd_OB-fold"/>
</dbReference>
<dbReference type="GO" id="GO:0004540">
    <property type="term" value="F:RNA nuclease activity"/>
    <property type="evidence" value="ECO:0007669"/>
    <property type="project" value="InterPro"/>
</dbReference>
<dbReference type="GO" id="GO:0008033">
    <property type="term" value="P:tRNA processing"/>
    <property type="evidence" value="ECO:0007669"/>
    <property type="project" value="UniProtKB-KW"/>
</dbReference>
<dbReference type="GO" id="GO:0004519">
    <property type="term" value="F:endonuclease activity"/>
    <property type="evidence" value="ECO:0007669"/>
    <property type="project" value="UniProtKB-KW"/>
</dbReference>
<sequence length="486" mass="54575">MTSKILINSVDPEECRIAKVTNSRLEEFHLETTSRESIQGNIYKAVVTRVEPSLQAVFVDFGSEKNGFLQKQEIHNSYFHQTSEHEKNLTRLIKRGQELIVQVTKNPIMNKGAMLTTFVSLPGRHAVLMPGSSNRGVSRQIEDEKERNRLKEIIGKLKLADGYGLIVRTAGENCNKTMISKDVTYLTKVWKDLNKQAANTPGPSLLFKEKNLAVRAIRDYLTDDVSEILVDNPDAFKEIKEFIRLIAPKHVKLTRLYTGDKPIFTKHQLESQIASIFESRVSLNSGGSIVIDQTEALVAIDVNSGKGTQKKNIEQTALMTNLEAAEEVARQLRLRDLGGLIVIDFIDMKEPKNRSAVETKLKENLKSDKARTKVGRISRFGLLEMSRQRIRPSIEFGSMVPCQHCKGKGMILSTETVALAFLRKLSLETLKDGITNAKGYVPLDVAVYLLNKKRAEILDIEIKRSISITIEGNTSMVHGESRIICE</sequence>
<evidence type="ECO:0000256" key="9">
    <source>
        <dbReference type="ARBA" id="ARBA00022694"/>
    </source>
</evidence>
<dbReference type="Pfam" id="PF00575">
    <property type="entry name" value="S1"/>
    <property type="match status" value="1"/>
</dbReference>
<evidence type="ECO:0000313" key="20">
    <source>
        <dbReference type="Proteomes" id="UP000198870"/>
    </source>
</evidence>
<dbReference type="PANTHER" id="PTHR30001">
    <property type="entry name" value="RIBONUCLEASE"/>
    <property type="match status" value="1"/>
</dbReference>
<evidence type="ECO:0000256" key="16">
    <source>
        <dbReference type="ARBA" id="ARBA00022884"/>
    </source>
</evidence>
<evidence type="ECO:0000259" key="18">
    <source>
        <dbReference type="PROSITE" id="PS50126"/>
    </source>
</evidence>
<gene>
    <name evidence="19" type="ORF">SAMN05216233_104138</name>
</gene>
<evidence type="ECO:0000256" key="8">
    <source>
        <dbReference type="ARBA" id="ARBA00022552"/>
    </source>
</evidence>
<name>A0A1G5DDZ1_9BACT</name>
<dbReference type="Proteomes" id="UP000198870">
    <property type="component" value="Unassembled WGS sequence"/>
</dbReference>
<dbReference type="InterPro" id="IPR019307">
    <property type="entry name" value="RNA-bd_AU-1/RNase_E/G"/>
</dbReference>
<evidence type="ECO:0000256" key="2">
    <source>
        <dbReference type="ARBA" id="ARBA00004496"/>
    </source>
</evidence>
<evidence type="ECO:0000256" key="10">
    <source>
        <dbReference type="ARBA" id="ARBA00022722"/>
    </source>
</evidence>
<evidence type="ECO:0000256" key="4">
    <source>
        <dbReference type="ARBA" id="ARBA00017719"/>
    </source>
</evidence>
<comment type="similarity">
    <text evidence="3">Belongs to the RNase E/G family. RNase G subfamily.</text>
</comment>
<evidence type="ECO:0000256" key="17">
    <source>
        <dbReference type="ARBA" id="ARBA00023136"/>
    </source>
</evidence>
<dbReference type="InterPro" id="IPR004659">
    <property type="entry name" value="RNase_E/G"/>
</dbReference>
<dbReference type="AlphaFoldDB" id="A0A1G5DDZ1"/>
<dbReference type="EMBL" id="FMUX01000004">
    <property type="protein sequence ID" value="SCY12983.1"/>
    <property type="molecule type" value="Genomic_DNA"/>
</dbReference>
<keyword evidence="10" id="KW-0540">Nuclease</keyword>
<comment type="subcellular location">
    <subcellularLocation>
        <location evidence="2">Cytoplasm</location>
    </subcellularLocation>
</comment>